<evidence type="ECO:0000313" key="2">
    <source>
        <dbReference type="Proteomes" id="UP000239720"/>
    </source>
</evidence>
<dbReference type="Pfam" id="PF24675">
    <property type="entry name" value="NpmA"/>
    <property type="match status" value="1"/>
</dbReference>
<dbReference type="CDD" id="cd02440">
    <property type="entry name" value="AdoMet_MTases"/>
    <property type="match status" value="1"/>
</dbReference>
<dbReference type="InterPro" id="IPR029063">
    <property type="entry name" value="SAM-dependent_MTases_sf"/>
</dbReference>
<protein>
    <recommendedName>
        <fullName evidence="3">16S rRNA (Adenine(1408)-N(1))-methyltransferase</fullName>
    </recommendedName>
</protein>
<evidence type="ECO:0000313" key="1">
    <source>
        <dbReference type="EMBL" id="PQQ65893.1"/>
    </source>
</evidence>
<dbReference type="AlphaFoldDB" id="A0A2S8R7X2"/>
<dbReference type="EMBL" id="NEMB01000003">
    <property type="protein sequence ID" value="PQQ65893.1"/>
    <property type="molecule type" value="Genomic_DNA"/>
</dbReference>
<name>A0A2S8R7X2_9FIRM</name>
<gene>
    <name evidence="1" type="ORF">B9R14_03330</name>
</gene>
<sequence length="219" mass="24813">MFTLKVLKGKTTVDFFDFDKITEGYNSIIVDIGTGNGRFVYKNAKKNPDIFYVGIDPVSENMAEYASKSIKKPSKGGISNALYVVAAAEEMPRELYNKADKIYVNLPWGSLLEGVVKGNPVILNNIVNISKPSKAHLEIWFTYNDLHEAGEISRRNLPSLSVEYIEKTLFPIYQSCGIDIFQIDIVDNEDLKEFDTQWSKRLGFGRARDVFRIKAVIKK</sequence>
<proteinExistence type="predicted"/>
<dbReference type="InterPro" id="IPR056262">
    <property type="entry name" value="NpmA"/>
</dbReference>
<dbReference type="Proteomes" id="UP000239720">
    <property type="component" value="Unassembled WGS sequence"/>
</dbReference>
<dbReference type="SUPFAM" id="SSF53335">
    <property type="entry name" value="S-adenosyl-L-methionine-dependent methyltransferases"/>
    <property type="match status" value="1"/>
</dbReference>
<comment type="caution">
    <text evidence="1">The sequence shown here is derived from an EMBL/GenBank/DDBJ whole genome shotgun (WGS) entry which is preliminary data.</text>
</comment>
<organism evidence="1 2">
    <name type="scientific">Acetivibrio saccincola</name>
    <dbReference type="NCBI Taxonomy" id="1677857"/>
    <lineage>
        <taxon>Bacteria</taxon>
        <taxon>Bacillati</taxon>
        <taxon>Bacillota</taxon>
        <taxon>Clostridia</taxon>
        <taxon>Eubacteriales</taxon>
        <taxon>Oscillospiraceae</taxon>
        <taxon>Acetivibrio</taxon>
    </lineage>
</organism>
<reference evidence="1 2" key="1">
    <citation type="journal article" date="2018" name="Syst. Appl. Microbiol.">
        <title>Characterization and high-quality draft genome sequence of Herbivorax saccincola A7, an anaerobic, alkaliphilic, thermophilic, cellulolytic, and xylanolytic bacterium.</title>
        <authorList>
            <person name="Aikawa S."/>
            <person name="Baramee S."/>
            <person name="Sermsathanaswadi J."/>
            <person name="Thianheng P."/>
            <person name="Tachaapaikoon C."/>
            <person name="Shikata A."/>
            <person name="Waeonukul R."/>
            <person name="Pason P."/>
            <person name="Ratanakhanokchai K."/>
            <person name="Kosugi A."/>
        </authorList>
    </citation>
    <scope>NUCLEOTIDE SEQUENCE [LARGE SCALE GENOMIC DNA]</scope>
    <source>
        <strain evidence="1 2">A7</strain>
    </source>
</reference>
<evidence type="ECO:0008006" key="3">
    <source>
        <dbReference type="Google" id="ProtNLM"/>
    </source>
</evidence>
<accession>A0A2S8R7X2</accession>
<dbReference type="Gene3D" id="3.40.50.150">
    <property type="entry name" value="Vaccinia Virus protein VP39"/>
    <property type="match status" value="1"/>
</dbReference>